<name>A0ABQ1C0F4_9MYCO</name>
<dbReference type="Proteomes" id="UP000465240">
    <property type="component" value="Unassembled WGS sequence"/>
</dbReference>
<proteinExistence type="predicted"/>
<protein>
    <submittedName>
        <fullName evidence="1">Uncharacterized protein</fullName>
    </submittedName>
</protein>
<accession>A0ABQ1C0F4</accession>
<evidence type="ECO:0000313" key="1">
    <source>
        <dbReference type="EMBL" id="GFG77908.1"/>
    </source>
</evidence>
<comment type="caution">
    <text evidence="1">The sequence shown here is derived from an EMBL/GenBank/DDBJ whole genome shotgun (WGS) entry which is preliminary data.</text>
</comment>
<dbReference type="EMBL" id="BLKX01000001">
    <property type="protein sequence ID" value="GFG77908.1"/>
    <property type="molecule type" value="Genomic_DNA"/>
</dbReference>
<keyword evidence="2" id="KW-1185">Reference proteome</keyword>
<sequence length="88" mass="9702">MTTGIKIKAGTVATRNPAIKLRFAALTRPTEALLVGRDPAPALLRLGQPAQGQLLSRIGVLGHGVNQLAQRVHHKFLREHKILRFRHT</sequence>
<organism evidence="1 2">
    <name type="scientific">Mycobacterium paragordonae</name>
    <dbReference type="NCBI Taxonomy" id="1389713"/>
    <lineage>
        <taxon>Bacteria</taxon>
        <taxon>Bacillati</taxon>
        <taxon>Actinomycetota</taxon>
        <taxon>Actinomycetes</taxon>
        <taxon>Mycobacteriales</taxon>
        <taxon>Mycobacteriaceae</taxon>
        <taxon>Mycobacterium</taxon>
    </lineage>
</organism>
<evidence type="ECO:0000313" key="2">
    <source>
        <dbReference type="Proteomes" id="UP000465240"/>
    </source>
</evidence>
<gene>
    <name evidence="1" type="ORF">MPRG_11840</name>
</gene>
<reference evidence="1 2" key="1">
    <citation type="journal article" date="2019" name="Emerg. Microbes Infect.">
        <title>Comprehensive subspecies identification of 175 nontuberculous mycobacteria species based on 7547 genomic profiles.</title>
        <authorList>
            <person name="Matsumoto Y."/>
            <person name="Kinjo T."/>
            <person name="Motooka D."/>
            <person name="Nabeya D."/>
            <person name="Jung N."/>
            <person name="Uechi K."/>
            <person name="Horii T."/>
            <person name="Iida T."/>
            <person name="Fujita J."/>
            <person name="Nakamura S."/>
        </authorList>
    </citation>
    <scope>NUCLEOTIDE SEQUENCE [LARGE SCALE GENOMIC DNA]</scope>
    <source>
        <strain evidence="1 2">JCM 18565</strain>
    </source>
</reference>